<geneLocation type="plasmid" evidence="1">
    <name>unnamed</name>
</geneLocation>
<proteinExistence type="predicted"/>
<evidence type="ECO:0000313" key="1">
    <source>
        <dbReference type="EMBL" id="RTZ48490.1"/>
    </source>
</evidence>
<dbReference type="Proteomes" id="UP000276953">
    <property type="component" value="Plasmid unnamed"/>
</dbReference>
<protein>
    <submittedName>
        <fullName evidence="1">Uncharacterized protein</fullName>
    </submittedName>
</protein>
<organism evidence="1">
    <name type="scientific">Chryseobacterium arthrosphaerae</name>
    <dbReference type="NCBI Taxonomy" id="651561"/>
    <lineage>
        <taxon>Bacteria</taxon>
        <taxon>Pseudomonadati</taxon>
        <taxon>Bacteroidota</taxon>
        <taxon>Flavobacteriia</taxon>
        <taxon>Flavobacteriales</taxon>
        <taxon>Weeksellaceae</taxon>
        <taxon>Chryseobacterium group</taxon>
        <taxon>Chryseobacterium</taxon>
    </lineage>
</organism>
<gene>
    <name evidence="1" type="ORF">EJ377_13225</name>
</gene>
<reference evidence="1" key="1">
    <citation type="submission" date="2018-12" db="EMBL/GenBank/DDBJ databases">
        <title>Draft Genome Sequence of Chryseobacterium arthrosphaerae strain ED882-96 Isolated from the Blood of a Patient with Liver Cirrhosis in Taiwan.</title>
        <authorList>
            <person name="Lin J.-N."/>
            <person name="Lai C.-H."/>
            <person name="Yang C.-H."/>
            <person name="Huang Y.-H."/>
        </authorList>
    </citation>
    <scope>NUCLEOTIDE SEQUENCE [LARGE SCALE GENOMIC DNA]</scope>
    <source>
        <strain evidence="1">ED882-96</strain>
        <plasmid evidence="1">unnamed</plasmid>
    </source>
</reference>
<name>A0A432DXZ1_9FLAO</name>
<sequence>MKLDKIIVSDTSHRSVDPYGLPFQYSCSESPEEGLDEENIHEDSVIRYYVDDDFRQYKIKHSDDGKS</sequence>
<comment type="caution">
    <text evidence="1">The sequence shown here is derived from an EMBL/GenBank/DDBJ whole genome shotgun (WGS) entry which is preliminary data.</text>
</comment>
<accession>A0A432DXZ1</accession>
<keyword evidence="1" id="KW-0614">Plasmid</keyword>
<dbReference type="AlphaFoldDB" id="A0A432DXZ1"/>
<dbReference type="EMBL" id="RYFC01000002">
    <property type="protein sequence ID" value="RTZ48490.1"/>
    <property type="molecule type" value="Genomic_DNA"/>
</dbReference>